<dbReference type="AlphaFoldDB" id="A0A238XLH4"/>
<feature type="domain" description="UspA" evidence="2">
    <location>
        <begin position="1"/>
        <end position="143"/>
    </location>
</feature>
<evidence type="ECO:0000259" key="2">
    <source>
        <dbReference type="Pfam" id="PF00582"/>
    </source>
</evidence>
<dbReference type="RefSeq" id="WP_176420327.1">
    <property type="nucleotide sequence ID" value="NZ_FZNX01000003.1"/>
</dbReference>
<comment type="similarity">
    <text evidence="1">Belongs to the universal stress protein A family.</text>
</comment>
<dbReference type="InterPro" id="IPR006016">
    <property type="entry name" value="UspA"/>
</dbReference>
<gene>
    <name evidence="3" type="ORF">SAMN04488111_1913</name>
</gene>
<dbReference type="EMBL" id="FZNX01000003">
    <property type="protein sequence ID" value="SNR59550.1"/>
    <property type="molecule type" value="Genomic_DNA"/>
</dbReference>
<dbReference type="PRINTS" id="PR01438">
    <property type="entry name" value="UNVRSLSTRESS"/>
</dbReference>
<dbReference type="PANTHER" id="PTHR46268:SF6">
    <property type="entry name" value="UNIVERSAL STRESS PROTEIN UP12"/>
    <property type="match status" value="1"/>
</dbReference>
<dbReference type="Proteomes" id="UP000198412">
    <property type="component" value="Unassembled WGS sequence"/>
</dbReference>
<dbReference type="Pfam" id="PF00582">
    <property type="entry name" value="Usp"/>
    <property type="match status" value="1"/>
</dbReference>
<dbReference type="CDD" id="cd00293">
    <property type="entry name" value="USP-like"/>
    <property type="match status" value="1"/>
</dbReference>
<dbReference type="InterPro" id="IPR014729">
    <property type="entry name" value="Rossmann-like_a/b/a_fold"/>
</dbReference>
<dbReference type="PANTHER" id="PTHR46268">
    <property type="entry name" value="STRESS RESPONSE PROTEIN NHAX"/>
    <property type="match status" value="1"/>
</dbReference>
<accession>A0A238XLH4</accession>
<evidence type="ECO:0000313" key="3">
    <source>
        <dbReference type="EMBL" id="SNR59550.1"/>
    </source>
</evidence>
<proteinExistence type="inferred from homology"/>
<evidence type="ECO:0000256" key="1">
    <source>
        <dbReference type="ARBA" id="ARBA00008791"/>
    </source>
</evidence>
<evidence type="ECO:0000313" key="4">
    <source>
        <dbReference type="Proteomes" id="UP000198412"/>
    </source>
</evidence>
<keyword evidence="4" id="KW-1185">Reference proteome</keyword>
<dbReference type="InterPro" id="IPR006015">
    <property type="entry name" value="Universal_stress_UspA"/>
</dbReference>
<organism evidence="3 4">
    <name type="scientific">Lutibacter flavus</name>
    <dbReference type="NCBI Taxonomy" id="691689"/>
    <lineage>
        <taxon>Bacteria</taxon>
        <taxon>Pseudomonadati</taxon>
        <taxon>Bacteroidota</taxon>
        <taxon>Flavobacteriia</taxon>
        <taxon>Flavobacteriales</taxon>
        <taxon>Flavobacteriaceae</taxon>
        <taxon>Lutibacter</taxon>
    </lineage>
</organism>
<protein>
    <submittedName>
        <fullName evidence="3">Nucleotide-binding universal stress protein, UspA family</fullName>
    </submittedName>
</protein>
<name>A0A238XLH4_9FLAO</name>
<dbReference type="Gene3D" id="3.40.50.620">
    <property type="entry name" value="HUPs"/>
    <property type="match status" value="2"/>
</dbReference>
<dbReference type="SUPFAM" id="SSF52402">
    <property type="entry name" value="Adenine nucleotide alpha hydrolases-like"/>
    <property type="match status" value="2"/>
</dbReference>
<reference evidence="4" key="1">
    <citation type="submission" date="2017-06" db="EMBL/GenBank/DDBJ databases">
        <authorList>
            <person name="Varghese N."/>
            <person name="Submissions S."/>
        </authorList>
    </citation>
    <scope>NUCLEOTIDE SEQUENCE [LARGE SCALE GENOMIC DNA]</scope>
    <source>
        <strain evidence="4">DSM 27993</strain>
    </source>
</reference>
<sequence>MKTIIHATDFSQNAITALKYAYALSKKINASLWVIHIFDSTRLSSNLDEPYLFTKEELKEQKELKIKNLCIEHLETNFEKKNFQIEAIENSSVVNGIISKTDELYASLIITGMKGKSDLKDFLMGNTTKVLIEKAPCPVLAIPENAFLNNIETIVYASDFEQEDISAIYRLAEIAKIFKAKIKIIHISTKKEYNAEEQMQWFKEILEQKVSYKKIEYALFYSDDIFNFLKIYLTEVNADLVAMLERKKKGLVKKLFHTDLVKKMKNQSNVPLISFNEVNY</sequence>